<reference evidence="3" key="1">
    <citation type="journal article" date="2019" name="Int. J. Syst. Evol. Microbiol.">
        <title>The Global Catalogue of Microorganisms (GCM) 10K type strain sequencing project: providing services to taxonomists for standard genome sequencing and annotation.</title>
        <authorList>
            <consortium name="The Broad Institute Genomics Platform"/>
            <consortium name="The Broad Institute Genome Sequencing Center for Infectious Disease"/>
            <person name="Wu L."/>
            <person name="Ma J."/>
        </authorList>
    </citation>
    <scope>NUCLEOTIDE SEQUENCE [LARGE SCALE GENOMIC DNA]</scope>
    <source>
        <strain evidence="3">JCM 4602</strain>
    </source>
</reference>
<sequence>MNDVQDRFYSLLGAKIGVETESLTEGTTLESLDLDSLLIVEISVAVEKEFGVVLDELQLAPERTVGEVVGTLDGRLKAAS</sequence>
<dbReference type="Gene3D" id="1.10.1200.10">
    <property type="entry name" value="ACP-like"/>
    <property type="match status" value="1"/>
</dbReference>
<dbReference type="PROSITE" id="PS50075">
    <property type="entry name" value="CARRIER"/>
    <property type="match status" value="1"/>
</dbReference>
<evidence type="ECO:0000259" key="1">
    <source>
        <dbReference type="PROSITE" id="PS50075"/>
    </source>
</evidence>
<keyword evidence="3" id="KW-1185">Reference proteome</keyword>
<gene>
    <name evidence="2" type="ORF">GCM10010328_11700</name>
</gene>
<organism evidence="2 3">
    <name type="scientific">Streptomyces rubiginosohelvolus</name>
    <dbReference type="NCBI Taxonomy" id="67362"/>
    <lineage>
        <taxon>Bacteria</taxon>
        <taxon>Bacillati</taxon>
        <taxon>Actinomycetota</taxon>
        <taxon>Actinomycetes</taxon>
        <taxon>Kitasatosporales</taxon>
        <taxon>Streptomycetaceae</taxon>
        <taxon>Streptomyces</taxon>
    </lineage>
</organism>
<comment type="caution">
    <text evidence="2">The sequence shown here is derived from an EMBL/GenBank/DDBJ whole genome shotgun (WGS) entry which is preliminary data.</text>
</comment>
<dbReference type="Proteomes" id="UP000624183">
    <property type="component" value="Unassembled WGS sequence"/>
</dbReference>
<feature type="domain" description="Carrier" evidence="1">
    <location>
        <begin position="2"/>
        <end position="76"/>
    </location>
</feature>
<dbReference type="Pfam" id="PF00550">
    <property type="entry name" value="PP-binding"/>
    <property type="match status" value="1"/>
</dbReference>
<dbReference type="SUPFAM" id="SSF47336">
    <property type="entry name" value="ACP-like"/>
    <property type="match status" value="1"/>
</dbReference>
<dbReference type="EMBL" id="BMUW01000001">
    <property type="protein sequence ID" value="GGZ39292.1"/>
    <property type="molecule type" value="Genomic_DNA"/>
</dbReference>
<dbReference type="InterPro" id="IPR009081">
    <property type="entry name" value="PP-bd_ACP"/>
</dbReference>
<name>A0ABQ3BEA6_9ACTN</name>
<evidence type="ECO:0000313" key="3">
    <source>
        <dbReference type="Proteomes" id="UP000624183"/>
    </source>
</evidence>
<accession>A0ABQ3BEA6</accession>
<protein>
    <recommendedName>
        <fullName evidence="1">Carrier domain-containing protein</fullName>
    </recommendedName>
</protein>
<proteinExistence type="predicted"/>
<dbReference type="InterPro" id="IPR036736">
    <property type="entry name" value="ACP-like_sf"/>
</dbReference>
<evidence type="ECO:0000313" key="2">
    <source>
        <dbReference type="EMBL" id="GGZ39292.1"/>
    </source>
</evidence>